<dbReference type="Proteomes" id="UP001228376">
    <property type="component" value="Unassembled WGS sequence"/>
</dbReference>
<comment type="caution">
    <text evidence="1">The sequence shown here is derived from an EMBL/GenBank/DDBJ whole genome shotgun (WGS) entry which is preliminary data.</text>
</comment>
<accession>A0ABU5CFJ8</accession>
<dbReference type="RefSeq" id="WP_306067149.1">
    <property type="nucleotide sequence ID" value="NZ_JAROCA020000001.1"/>
</dbReference>
<gene>
    <name evidence="1" type="ORF">P5G51_006450</name>
</gene>
<evidence type="ECO:0008006" key="3">
    <source>
        <dbReference type="Google" id="ProtNLM"/>
    </source>
</evidence>
<sequence>MAELANCSRCGKVFAKQIRDICQDCFKQEEEDFRKVYSFLKTRTNREATIKEIVVNTGVDEDIIMKFIKENRLRRSQFPNLAYPCERCGKNIVTGRICSSCQYELEADLHRHDLEEQIEKKQKNKTDNPVYFISNKD</sequence>
<evidence type="ECO:0000313" key="2">
    <source>
        <dbReference type="Proteomes" id="UP001228376"/>
    </source>
</evidence>
<keyword evidence="2" id="KW-1185">Reference proteome</keyword>
<dbReference type="InterPro" id="IPR022258">
    <property type="entry name" value="Flagellar_operon_YvyF"/>
</dbReference>
<proteinExistence type="predicted"/>
<evidence type="ECO:0000313" key="1">
    <source>
        <dbReference type="EMBL" id="MDY0405084.1"/>
    </source>
</evidence>
<dbReference type="EMBL" id="JAROCA020000001">
    <property type="protein sequence ID" value="MDY0405084.1"/>
    <property type="molecule type" value="Genomic_DNA"/>
</dbReference>
<dbReference type="NCBIfam" id="TIGR03826">
    <property type="entry name" value="YvyF"/>
    <property type="match status" value="1"/>
</dbReference>
<reference evidence="1 2" key="1">
    <citation type="submission" date="2023-10" db="EMBL/GenBank/DDBJ databases">
        <title>179-bfca-hs.</title>
        <authorList>
            <person name="Miliotis G."/>
            <person name="Sengupta P."/>
            <person name="Hameed A."/>
            <person name="Chuvochina M."/>
            <person name="Mcdonagh F."/>
            <person name="Simpson A.C."/>
            <person name="Singh N.K."/>
            <person name="Rekha P.D."/>
            <person name="Raman K."/>
            <person name="Hugenholtz P."/>
            <person name="Venkateswaran K."/>
        </authorList>
    </citation>
    <scope>NUCLEOTIDE SEQUENCE [LARGE SCALE GENOMIC DNA]</scope>
    <source>
        <strain evidence="1 2">179-BFC-A-HS</strain>
    </source>
</reference>
<protein>
    <recommendedName>
        <fullName evidence="3">Flagellar operon protein TIGR03826</fullName>
    </recommendedName>
</protein>
<organism evidence="1 2">
    <name type="scientific">Tigheibacillus jepli</name>
    <dbReference type="NCBI Taxonomy" id="3035914"/>
    <lineage>
        <taxon>Bacteria</taxon>
        <taxon>Bacillati</taxon>
        <taxon>Bacillota</taxon>
        <taxon>Bacilli</taxon>
        <taxon>Bacillales</taxon>
        <taxon>Bacillaceae</taxon>
        <taxon>Tigheibacillus</taxon>
    </lineage>
</organism>
<name>A0ABU5CFJ8_9BACI</name>